<dbReference type="SUPFAM" id="SSF48371">
    <property type="entry name" value="ARM repeat"/>
    <property type="match status" value="1"/>
</dbReference>
<dbReference type="GO" id="GO:0032039">
    <property type="term" value="C:integrator complex"/>
    <property type="evidence" value="ECO:0007669"/>
    <property type="project" value="TreeGrafter"/>
</dbReference>
<proteinExistence type="predicted"/>
<dbReference type="InterPro" id="IPR011989">
    <property type="entry name" value="ARM-like"/>
</dbReference>
<evidence type="ECO:0000256" key="3">
    <source>
        <dbReference type="SAM" id="MobiDB-lite"/>
    </source>
</evidence>
<gene>
    <name evidence="5" type="ORF">M514_23053</name>
</gene>
<sequence length="937" mass="105766">MKRACSDVKPDAAIKRTKLKTEPDSEPPESYDACEYEAKDLFAYQVALVNRENAKHAVTWTLGELSAGRSFEDSADIVRSLDDLLERNILSSEIIDLAIDTLLRMAAEIDEEIYPSYRVEHIYSLLCKFSNHLTCASPLWQNLWDALERVGFYRALTSFDKYLSLVLKCLRNSSLCSARLCCLLSLTHLAIQRRDWLRQTTDGEHPSASDIQKSIETLLAKHTADYDHRIRIRALDCLAKNYDRICQLVDDQNDSVRSRAYKLIGCYAKLYSDMRVPSNSQSVRLRLVDHAFSKICYAMQDISVSNRVEAAKLLGHFRGVSDKFLEQTLDKKLLKQMKMTRDSSVDSQSNEWATGRMFGADAPAELLDGSYVPLIDSESCGAFIAGLEDEHMDVRNASIDSVSSLAMENKEFAQKCLDFLVDMFNDEIDEVRLNAIKHLARLCPFVTVGEEQLRSIYNGLVDSSPDSREAIREVLACCRLESSFCLELTLNALTNNLLRNPEDKFSVWNCAKQLGCRLSGLVLPLACDLLTLHPYYEGAEPKINDPCYIAKLILVLNAAKRCPTITSSFLNYTWNHYEYLRVNCPTLRPGFLPLSVDPAQLCQSESQRFEQCLDAAEQALKEACNATAEERRDLFQSVVQDLQLLNNEERDSSGICECTLHCVRLAIRFEDTIRHLDQDCFIDSTVGEAAAETFKMAIELALVWKGSEQLSRFASEIQLRAAVLLAALLDFLANNGDDQDETLMATLPPAHALIRYALRLKAPSLEIFAPFVCVHSDPDRIQWTAGLRAIVDKMKENLLHPTVIRDSVVRLSAVITEPSDNANVIYRFAGSLILAIPLAANLYGFDMEDVCRLRIRLIYPDTTVKLFKPRKKDFTDFLPTFIRLRTNVLLTAPAWTDSAPVELSVVLLGDRILLLNDKMQSFSISDSVRVHVYPKLI</sequence>
<feature type="domain" description="Integrator complex subunit 4/Protein SIEL C-terminal Ig-like" evidence="4">
    <location>
        <begin position="814"/>
        <end position="935"/>
    </location>
</feature>
<dbReference type="InterPro" id="IPR057412">
    <property type="entry name" value="INTS4_C"/>
</dbReference>
<reference evidence="5" key="1">
    <citation type="journal article" date="2014" name="Nat. Genet.">
        <title>Genome and transcriptome of the porcine whipworm Trichuris suis.</title>
        <authorList>
            <person name="Jex A.R."/>
            <person name="Nejsum P."/>
            <person name="Schwarz E.M."/>
            <person name="Hu L."/>
            <person name="Young N.D."/>
            <person name="Hall R.S."/>
            <person name="Korhonen P.K."/>
            <person name="Liao S."/>
            <person name="Thamsborg S."/>
            <person name="Xia J."/>
            <person name="Xu P."/>
            <person name="Wang S."/>
            <person name="Scheerlinck J.P."/>
            <person name="Hofmann A."/>
            <person name="Sternberg P.W."/>
            <person name="Wang J."/>
            <person name="Gasser R.B."/>
        </authorList>
    </citation>
    <scope>NUCLEOTIDE SEQUENCE [LARGE SCALE GENOMIC DNA]</scope>
    <source>
        <strain evidence="5">DCEP-RM93F</strain>
    </source>
</reference>
<evidence type="ECO:0000259" key="4">
    <source>
        <dbReference type="Pfam" id="PF25458"/>
    </source>
</evidence>
<organism evidence="5">
    <name type="scientific">Trichuris suis</name>
    <name type="common">pig whipworm</name>
    <dbReference type="NCBI Taxonomy" id="68888"/>
    <lineage>
        <taxon>Eukaryota</taxon>
        <taxon>Metazoa</taxon>
        <taxon>Ecdysozoa</taxon>
        <taxon>Nematoda</taxon>
        <taxon>Enoplea</taxon>
        <taxon>Dorylaimia</taxon>
        <taxon>Trichinellida</taxon>
        <taxon>Trichuridae</taxon>
        <taxon>Trichuris</taxon>
    </lineage>
</organism>
<feature type="region of interest" description="Disordered" evidence="3">
    <location>
        <begin position="1"/>
        <end position="30"/>
    </location>
</feature>
<feature type="compositionally biased region" description="Basic and acidic residues" evidence="3">
    <location>
        <begin position="1"/>
        <end position="23"/>
    </location>
</feature>
<dbReference type="Gene3D" id="1.25.10.10">
    <property type="entry name" value="Leucine-rich Repeat Variant"/>
    <property type="match status" value="1"/>
</dbReference>
<protein>
    <recommendedName>
        <fullName evidence="4">Integrator complex subunit 4/Protein SIEL C-terminal Ig-like domain-containing protein</fullName>
    </recommendedName>
</protein>
<dbReference type="Proteomes" id="UP000030758">
    <property type="component" value="Unassembled WGS sequence"/>
</dbReference>
<evidence type="ECO:0000256" key="2">
    <source>
        <dbReference type="ARBA" id="ARBA00023242"/>
    </source>
</evidence>
<evidence type="ECO:0000256" key="1">
    <source>
        <dbReference type="ARBA" id="ARBA00004123"/>
    </source>
</evidence>
<dbReference type="PANTHER" id="PTHR20938">
    <property type="entry name" value="INTEGRATOR COMPLEX SUBUNIT 4"/>
    <property type="match status" value="1"/>
</dbReference>
<dbReference type="Pfam" id="PF25458">
    <property type="entry name" value="INTS4_C"/>
    <property type="match status" value="1"/>
</dbReference>
<dbReference type="InterPro" id="IPR016024">
    <property type="entry name" value="ARM-type_fold"/>
</dbReference>
<dbReference type="AlphaFoldDB" id="A0A085N5I4"/>
<dbReference type="PANTHER" id="PTHR20938:SF0">
    <property type="entry name" value="INTEGRATOR COMPLEX SUBUNIT 4"/>
    <property type="match status" value="1"/>
</dbReference>
<keyword evidence="2" id="KW-0539">Nucleus</keyword>
<dbReference type="GO" id="GO:0016180">
    <property type="term" value="P:snRNA processing"/>
    <property type="evidence" value="ECO:0007669"/>
    <property type="project" value="TreeGrafter"/>
</dbReference>
<name>A0A085N5I4_9BILA</name>
<dbReference type="EMBL" id="KL367551">
    <property type="protein sequence ID" value="KFD64730.1"/>
    <property type="molecule type" value="Genomic_DNA"/>
</dbReference>
<comment type="subcellular location">
    <subcellularLocation>
        <location evidence="1">Nucleus</location>
    </subcellularLocation>
</comment>
<accession>A0A085N5I4</accession>
<evidence type="ECO:0000313" key="5">
    <source>
        <dbReference type="EMBL" id="KFD64730.1"/>
    </source>
</evidence>